<keyword evidence="3" id="KW-0547">Nucleotide-binding</keyword>
<evidence type="ECO:0000259" key="5">
    <source>
        <dbReference type="PROSITE" id="PS50893"/>
    </source>
</evidence>
<dbReference type="PROSITE" id="PS50893">
    <property type="entry name" value="ABC_TRANSPORTER_2"/>
    <property type="match status" value="1"/>
</dbReference>
<dbReference type="InterPro" id="IPR003439">
    <property type="entry name" value="ABC_transporter-like_ATP-bd"/>
</dbReference>
<organism evidence="6 7">
    <name type="scientific">Methylophaga marina</name>
    <dbReference type="NCBI Taxonomy" id="45495"/>
    <lineage>
        <taxon>Bacteria</taxon>
        <taxon>Pseudomonadati</taxon>
        <taxon>Pseudomonadota</taxon>
        <taxon>Gammaproteobacteria</taxon>
        <taxon>Thiotrichales</taxon>
        <taxon>Piscirickettsiaceae</taxon>
        <taxon>Methylophaga</taxon>
    </lineage>
</organism>
<dbReference type="CDD" id="cd03235">
    <property type="entry name" value="ABC_Metallic_Cations"/>
    <property type="match status" value="1"/>
</dbReference>
<dbReference type="Proteomes" id="UP001501476">
    <property type="component" value="Unassembled WGS sequence"/>
</dbReference>
<dbReference type="GO" id="GO:0005524">
    <property type="term" value="F:ATP binding"/>
    <property type="evidence" value="ECO:0007669"/>
    <property type="project" value="UniProtKB-KW"/>
</dbReference>
<comment type="similarity">
    <text evidence="1">Belongs to the ABC transporter superfamily.</text>
</comment>
<dbReference type="InterPro" id="IPR050153">
    <property type="entry name" value="Metal_Ion_Import_ABC"/>
</dbReference>
<gene>
    <name evidence="6" type="primary">aztA</name>
    <name evidence="6" type="ORF">GCM10008964_10440</name>
</gene>
<sequence length="268" mass="29265">MVSDILGGITPMSSPIISLNNVSVAYENQPVIQQISGKFSPGSLTAITGPNGAGKSTLLKTIMGELSPSQGSLERHNIPVRSIGYLPQAADIDRQFPITVYETVLLGLWKQAGPFGGISTALAHKAKEALVTVGLKDFERQPISMLSAGQFQRVLFARLLLQNADVIVLDEPFTAIDAQTTKDLIALVMRWHTEGRTVIAVLHDLKQIRDYFPNVLLLARKLIAWGTTKEVLTTANVLKAVQQSESWFGQLEPTLFNQVETPCPVTNY</sequence>
<keyword evidence="4 6" id="KW-0067">ATP-binding</keyword>
<dbReference type="Pfam" id="PF00005">
    <property type="entry name" value="ABC_tran"/>
    <property type="match status" value="1"/>
</dbReference>
<dbReference type="SMART" id="SM00382">
    <property type="entry name" value="AAA"/>
    <property type="match status" value="1"/>
</dbReference>
<comment type="caution">
    <text evidence="6">The sequence shown here is derived from an EMBL/GenBank/DDBJ whole genome shotgun (WGS) entry which is preliminary data.</text>
</comment>
<dbReference type="PANTHER" id="PTHR42734:SF5">
    <property type="entry name" value="IRON TRANSPORT SYSTEM ATP-BINDING PROTEIN HI_0361-RELATED"/>
    <property type="match status" value="1"/>
</dbReference>
<evidence type="ECO:0000256" key="3">
    <source>
        <dbReference type="ARBA" id="ARBA00022741"/>
    </source>
</evidence>
<dbReference type="InterPro" id="IPR027417">
    <property type="entry name" value="P-loop_NTPase"/>
</dbReference>
<dbReference type="PROSITE" id="PS00211">
    <property type="entry name" value="ABC_TRANSPORTER_1"/>
    <property type="match status" value="1"/>
</dbReference>
<protein>
    <submittedName>
        <fullName evidence="6">Zinc ABC transporter ATP-binding protein AztA</fullName>
    </submittedName>
</protein>
<dbReference type="InterPro" id="IPR017871">
    <property type="entry name" value="ABC_transporter-like_CS"/>
</dbReference>
<proteinExistence type="inferred from homology"/>
<feature type="domain" description="ABC transporter" evidence="5">
    <location>
        <begin position="17"/>
        <end position="244"/>
    </location>
</feature>
<dbReference type="InterPro" id="IPR003593">
    <property type="entry name" value="AAA+_ATPase"/>
</dbReference>
<evidence type="ECO:0000256" key="4">
    <source>
        <dbReference type="ARBA" id="ARBA00022840"/>
    </source>
</evidence>
<keyword evidence="2" id="KW-0813">Transport</keyword>
<evidence type="ECO:0000313" key="7">
    <source>
        <dbReference type="Proteomes" id="UP001501476"/>
    </source>
</evidence>
<keyword evidence="7" id="KW-1185">Reference proteome</keyword>
<evidence type="ECO:0000256" key="1">
    <source>
        <dbReference type="ARBA" id="ARBA00005417"/>
    </source>
</evidence>
<dbReference type="SUPFAM" id="SSF52540">
    <property type="entry name" value="P-loop containing nucleoside triphosphate hydrolases"/>
    <property type="match status" value="1"/>
</dbReference>
<evidence type="ECO:0000313" key="6">
    <source>
        <dbReference type="EMBL" id="GAA0220797.1"/>
    </source>
</evidence>
<dbReference type="Gene3D" id="3.40.50.300">
    <property type="entry name" value="P-loop containing nucleotide triphosphate hydrolases"/>
    <property type="match status" value="1"/>
</dbReference>
<accession>A0ABN0TG45</accession>
<dbReference type="EMBL" id="BAAADG010000003">
    <property type="protein sequence ID" value="GAA0220797.1"/>
    <property type="molecule type" value="Genomic_DNA"/>
</dbReference>
<reference evidence="6 7" key="1">
    <citation type="journal article" date="2019" name="Int. J. Syst. Evol. Microbiol.">
        <title>The Global Catalogue of Microorganisms (GCM) 10K type strain sequencing project: providing services to taxonomists for standard genome sequencing and annotation.</title>
        <authorList>
            <consortium name="The Broad Institute Genomics Platform"/>
            <consortium name="The Broad Institute Genome Sequencing Center for Infectious Disease"/>
            <person name="Wu L."/>
            <person name="Ma J."/>
        </authorList>
    </citation>
    <scope>NUCLEOTIDE SEQUENCE [LARGE SCALE GENOMIC DNA]</scope>
    <source>
        <strain evidence="6 7">JCM 6886</strain>
    </source>
</reference>
<evidence type="ECO:0000256" key="2">
    <source>
        <dbReference type="ARBA" id="ARBA00022448"/>
    </source>
</evidence>
<name>A0ABN0TG45_9GAMM</name>
<dbReference type="PANTHER" id="PTHR42734">
    <property type="entry name" value="METAL TRANSPORT SYSTEM ATP-BINDING PROTEIN TM_0124-RELATED"/>
    <property type="match status" value="1"/>
</dbReference>